<accession>A0A5J4V2T9</accession>
<evidence type="ECO:0000259" key="3">
    <source>
        <dbReference type="Pfam" id="PF25474"/>
    </source>
</evidence>
<feature type="transmembrane region" description="Helical" evidence="2">
    <location>
        <begin position="304"/>
        <end position="323"/>
    </location>
</feature>
<evidence type="ECO:0000313" key="5">
    <source>
        <dbReference type="Proteomes" id="UP000324800"/>
    </source>
</evidence>
<dbReference type="AlphaFoldDB" id="A0A5J4V2T9"/>
<organism evidence="4 5">
    <name type="scientific">Streblomastix strix</name>
    <dbReference type="NCBI Taxonomy" id="222440"/>
    <lineage>
        <taxon>Eukaryota</taxon>
        <taxon>Metamonada</taxon>
        <taxon>Preaxostyla</taxon>
        <taxon>Oxymonadida</taxon>
        <taxon>Streblomastigidae</taxon>
        <taxon>Streblomastix</taxon>
    </lineage>
</organism>
<dbReference type="EMBL" id="SNRW01010360">
    <property type="protein sequence ID" value="KAA6376682.1"/>
    <property type="molecule type" value="Genomic_DNA"/>
</dbReference>
<keyword evidence="2" id="KW-0812">Transmembrane</keyword>
<dbReference type="InterPro" id="IPR057352">
    <property type="entry name" value="TPR_TmcB/C"/>
</dbReference>
<keyword evidence="2" id="KW-0472">Membrane</keyword>
<evidence type="ECO:0000313" key="4">
    <source>
        <dbReference type="EMBL" id="KAA6376682.1"/>
    </source>
</evidence>
<feature type="non-terminal residue" evidence="4">
    <location>
        <position position="325"/>
    </location>
</feature>
<keyword evidence="2" id="KW-1133">Transmembrane helix</keyword>
<proteinExistence type="predicted"/>
<evidence type="ECO:0000256" key="2">
    <source>
        <dbReference type="SAM" id="Phobius"/>
    </source>
</evidence>
<protein>
    <recommendedName>
        <fullName evidence="3">TmcB/TmcC TPR repeats domain-containing protein</fullName>
    </recommendedName>
</protein>
<name>A0A5J4V2T9_9EUKA</name>
<comment type="caution">
    <text evidence="4">The sequence shown here is derived from an EMBL/GenBank/DDBJ whole genome shotgun (WGS) entry which is preliminary data.</text>
</comment>
<dbReference type="Proteomes" id="UP000324800">
    <property type="component" value="Unassembled WGS sequence"/>
</dbReference>
<sequence length="325" mass="37772">MRDPDSVEPQLRFFQYKEFRDKKYINYADYIFPRGLKRHKRNAKLQFQYGNFLFQYKKNLIKAQLIYKLARQSHPSLPLRFVLYCISNDNNSQSGGSDKKKKNGMNTLTFNKKIAQAEEFHESDKQVMKNFIENLTRTHTNIDMIYPYLRQIVESMQKSRSCYEELKVLQPMNATVLHNYVRLLMDIYHDYDTADIILQRAEVIEEQNTQSKNYSKGDNIAQATDPLIVNADSAQSNITAHDQKRNERLNADILDQPNTVQNRSQKSSNQRKKRKKKKGRGEQGDSSIADLTGGQGEDNSSMRILIMGLVLITHFICIVGLIFQA</sequence>
<feature type="domain" description="TmcB/TmcC TPR repeats" evidence="3">
    <location>
        <begin position="91"/>
        <end position="210"/>
    </location>
</feature>
<dbReference type="Pfam" id="PF25474">
    <property type="entry name" value="TPR_TmcB"/>
    <property type="match status" value="1"/>
</dbReference>
<feature type="compositionally biased region" description="Basic residues" evidence="1">
    <location>
        <begin position="269"/>
        <end position="279"/>
    </location>
</feature>
<gene>
    <name evidence="4" type="ORF">EZS28_027794</name>
</gene>
<reference evidence="4 5" key="1">
    <citation type="submission" date="2019-03" db="EMBL/GenBank/DDBJ databases">
        <title>Single cell metagenomics reveals metabolic interactions within the superorganism composed of flagellate Streblomastix strix and complex community of Bacteroidetes bacteria on its surface.</title>
        <authorList>
            <person name="Treitli S.C."/>
            <person name="Kolisko M."/>
            <person name="Husnik F."/>
            <person name="Keeling P."/>
            <person name="Hampl V."/>
        </authorList>
    </citation>
    <scope>NUCLEOTIDE SEQUENCE [LARGE SCALE GENOMIC DNA]</scope>
    <source>
        <strain evidence="4">ST1C</strain>
    </source>
</reference>
<dbReference type="OrthoDB" id="439046at2759"/>
<feature type="region of interest" description="Disordered" evidence="1">
    <location>
        <begin position="251"/>
        <end position="294"/>
    </location>
</feature>
<evidence type="ECO:0000256" key="1">
    <source>
        <dbReference type="SAM" id="MobiDB-lite"/>
    </source>
</evidence>